<evidence type="ECO:0000313" key="2">
    <source>
        <dbReference type="Proteomes" id="UP000683386"/>
    </source>
</evidence>
<dbReference type="KEGG" id="vg:77931505"/>
<reference evidence="1" key="1">
    <citation type="submission" date="2021-03" db="EMBL/GenBank/DDBJ databases">
        <authorList>
            <person name="Alqahtani R."/>
            <person name="Behailu E."/>
            <person name="Cappabianca D.W."/>
            <person name="Csanadi-Schwartz K.M."/>
            <person name="Dalal A.S."/>
            <person name="Fahim M.S."/>
            <person name="Franklin J.M."/>
            <person name="Gluckman M.H."/>
            <person name="Levine C.J."/>
            <person name="Martin N."/>
            <person name="Milza N."/>
            <person name="Najmabadi R."/>
            <person name="Newman A.M."/>
            <person name="Pajunar M."/>
            <person name="Qalawee I."/>
            <person name="Rizvi A."/>
            <person name="Samuel A."/>
            <person name="Smith A."/>
            <person name="Swann F.E."/>
            <person name="Sweeney P."/>
            <person name="Torres N.R."/>
            <person name="Ventrone L."/>
            <person name="Ventura L."/>
            <person name="Wroe M."/>
            <person name="Acquaye N.A."/>
            <person name="Agnes T.J."/>
            <person name="Ahmed A."/>
            <person name="Ahmed S."/>
            <person name="Amodu B.A."/>
            <person name="Arefeayne N.F."/>
            <person name="Asamoah-Frimpong E.A."/>
            <person name="Attaran A."/>
            <person name="Barragan J.M."/>
            <person name="Baumgarten L.N."/>
            <person name="Berhane B."/>
            <person name="Beyene A."/>
            <person name="Bhattarai B."/>
            <person name="Biondokin D.V."/>
            <person name="Boone B.K."/>
            <person name="Burney S.Z."/>
            <person name="Cayanan J.-R.T."/>
            <person name="Cesta G."/>
            <person name="Chang J."/>
            <person name="Chavez J."/>
            <person name="Chorbajian C."/>
            <person name="Christian S."/>
            <person name="Corns J.R."/>
            <person name="Corns N.R."/>
            <person name="Cowan J.T."/>
            <person name="Coyne C."/>
            <person name="Dadzie B."/>
            <person name="Datu D.-L.V."/>
            <person name="Deng B.C."/>
            <person name="Der L."/>
            <person name="Dickerson K."/>
            <person name="Dozier E."/>
            <person name="Egbunine A.O."/>
            <person name="Farooq M."/>
            <person name="Fonge A.E."/>
            <person name="Ghomsi-Nono M.P."/>
            <person name="Giampietro H."/>
            <person name="Gunnison R.P."/>
            <person name="Han S.H."/>
            <person name="Hennigan A.J."/>
            <person name="Hong A.N."/>
            <person name="Ijomor E.C."/>
            <person name="Jalali A."/>
            <person name="Jamil T.Z."/>
            <person name="Jenkins C.R."/>
            <person name="Joseph M.A."/>
            <person name="Jowanowitch O.J."/>
            <person name="Kang D."/>
            <person name="Khan A."/>
            <person name="Khan Z.K."/>
            <person name="Kiewe T."/>
            <person name="Kjerulf A.B."/>
            <person name="Kolosey V."/>
            <person name="Kurup M."/>
            <person name="Lee V.H."/>
            <person name="Llontop-Maldonado V."/>
            <person name="Long P."/>
            <person name="Lu N."/>
            <person name="Majekodunmi A."/>
            <person name="Malik H.W."/>
            <person name="Marcellino S.C."/>
            <person name="Martinez L.A."/>
            <person name="Meher F.N."/>
            <person name="Michelin M.A."/>
            <person name="Mitchell K.G."/>
            <person name="Mullens W.J."/>
            <person name="Nwakama C."/>
            <person name="Nwosu F.T."/>
            <person name="Oboh E.C."/>
            <person name="Odujinrin O."/>
            <person name="Ogunsan O."/>
            <person name="O'Neill K."/>
            <person name="Oxlaj J.A."/>
            <person name="Patel A.K."/>
            <person name="Patel B.R."/>
            <person name="Pham Q."/>
            <person name="Porter J."/>
            <person name="Portes J."/>
            <person name="Prokopenko A."/>
            <person name="Quraishi M."/>
            <person name="Qureshi M.-A."/>
            <person name="Rivera A."/>
            <person name="Rubalsky V."/>
            <person name="Saikali Y."/>
            <person name="Saqaf K."/>
            <person name="Saroya S.R."/>
            <person name="Seas A."/>
            <person name="Shadrick R.E."/>
            <person name="Sharda N."/>
            <person name="Sigindere M.T."/>
            <person name="Simbi V.G."/>
            <person name="Thuzar C."/>
            <person name="Tran K."/>
            <person name="Tran V.D."/>
            <person name="Trang W."/>
            <person name="Vaishnav N."/>
            <person name="Vuong K."/>
            <person name="Walker C."/>
            <person name="Wallace S.A."/>
            <person name="Warfield J.C."/>
            <person name="Wikina T."/>
            <person name="Wobbeking F.T."/>
            <person name="Worrent L.D."/>
            <person name="Yan T."/>
            <person name="Zehra A."/>
            <person name="Avazpour P."/>
            <person name="Kim F.M."/>
            <person name="Mason K."/>
            <person name="Nguyen D.A."/>
            <person name="Pettit S.M."/>
            <person name="Zhou O.J."/>
            <person name="Brissett D.L."/>
            <person name="Gualtieri C."/>
            <person name="Hufford T.M."/>
            <person name="Ko J.M."/>
            <person name="Novak J.K."/>
            <person name="Smith Z.M."/>
            <person name="Mayer-Bacon C."/>
            <person name="Erill I."/>
            <person name="Caruso S.M."/>
            <person name="Garlena R.A."/>
            <person name="Russell D.A."/>
            <person name="Pope W.H."/>
            <person name="Jacobs-Sera D."/>
            <person name="Hatfull G.F."/>
        </authorList>
    </citation>
    <scope>NUCLEOTIDE SEQUENCE</scope>
</reference>
<dbReference type="Proteomes" id="UP000683386">
    <property type="component" value="Segment"/>
</dbReference>
<name>A0A8F2E6H5_9CAUD</name>
<protein>
    <submittedName>
        <fullName evidence="1">Membrane protein</fullName>
    </submittedName>
</protein>
<gene>
    <name evidence="1" type="primary">33</name>
    <name evidence="1" type="ORF">SEA_KIMJONGPHILL_33</name>
</gene>
<organism evidence="1 2">
    <name type="scientific">Streptomyces phage KimJongPhill</name>
    <dbReference type="NCBI Taxonomy" id="2848886"/>
    <lineage>
        <taxon>Viruses</taxon>
        <taxon>Duplodnaviria</taxon>
        <taxon>Heunggongvirae</taxon>
        <taxon>Uroviricota</taxon>
        <taxon>Caudoviricetes</taxon>
        <taxon>Zukovirus</taxon>
        <taxon>Zukovirus phill</taxon>
    </lineage>
</organism>
<dbReference type="GeneID" id="77931505"/>
<dbReference type="EMBL" id="MW822144">
    <property type="protein sequence ID" value="QWT29814.1"/>
    <property type="molecule type" value="Genomic_DNA"/>
</dbReference>
<evidence type="ECO:0000313" key="1">
    <source>
        <dbReference type="EMBL" id="QWT29814.1"/>
    </source>
</evidence>
<sequence length="100" mass="10306">MFRDYLVAQIRTYVPSGVGALISWLALRGVEVDTDTQLLLVTGGTALATAGYYTAASAIQHKWPAAGRYLLGSSKAPTYSNAGGGAGDKAANNDPTGDAQ</sequence>
<dbReference type="RefSeq" id="YP_010655639.1">
    <property type="nucleotide sequence ID" value="NC_070830.1"/>
</dbReference>
<proteinExistence type="predicted"/>
<accession>A0A8F2E6H5</accession>
<keyword evidence="2" id="KW-1185">Reference proteome</keyword>